<dbReference type="GO" id="GO:0005886">
    <property type="term" value="C:plasma membrane"/>
    <property type="evidence" value="ECO:0007669"/>
    <property type="project" value="TreeGrafter"/>
</dbReference>
<gene>
    <name evidence="2" type="ORF">ATE48_05295</name>
</gene>
<dbReference type="InParanoid" id="A0A1B1AFM4"/>
<dbReference type="OrthoDB" id="9802264at2"/>
<dbReference type="Proteomes" id="UP000092498">
    <property type="component" value="Chromosome"/>
</dbReference>
<dbReference type="Pfam" id="PF00005">
    <property type="entry name" value="ABC_tran"/>
    <property type="match status" value="1"/>
</dbReference>
<dbReference type="GO" id="GO:0005524">
    <property type="term" value="F:ATP binding"/>
    <property type="evidence" value="ECO:0007669"/>
    <property type="project" value="InterPro"/>
</dbReference>
<dbReference type="EMBL" id="CP013244">
    <property type="protein sequence ID" value="ANP45369.1"/>
    <property type="molecule type" value="Genomic_DNA"/>
</dbReference>
<dbReference type="AlphaFoldDB" id="A0A1B1AFM4"/>
<dbReference type="Gene3D" id="3.40.50.300">
    <property type="entry name" value="P-loop containing nucleotide triphosphate hydrolases"/>
    <property type="match status" value="1"/>
</dbReference>
<organism evidence="2 3">
    <name type="scientific">Candidatus Viadribacter manganicus</name>
    <dbReference type="NCBI Taxonomy" id="1759059"/>
    <lineage>
        <taxon>Bacteria</taxon>
        <taxon>Pseudomonadati</taxon>
        <taxon>Pseudomonadota</taxon>
        <taxon>Alphaproteobacteria</taxon>
        <taxon>Hyphomonadales</taxon>
        <taxon>Hyphomonadaceae</taxon>
        <taxon>Candidatus Viadribacter</taxon>
    </lineage>
</organism>
<name>A0A1B1AFM4_9PROT</name>
<dbReference type="InterPro" id="IPR027417">
    <property type="entry name" value="P-loop_NTPase"/>
</dbReference>
<dbReference type="GO" id="GO:0022857">
    <property type="term" value="F:transmembrane transporter activity"/>
    <property type="evidence" value="ECO:0007669"/>
    <property type="project" value="TreeGrafter"/>
</dbReference>
<dbReference type="KEGG" id="cbot:ATE48_05295"/>
<accession>A0A1B1AFM4</accession>
<dbReference type="InterPro" id="IPR015854">
    <property type="entry name" value="ABC_transpr_LolD-like"/>
</dbReference>
<protein>
    <recommendedName>
        <fullName evidence="1">ABC transporter domain-containing protein</fullName>
    </recommendedName>
</protein>
<proteinExistence type="predicted"/>
<dbReference type="InterPro" id="IPR003439">
    <property type="entry name" value="ABC_transporter-like_ATP-bd"/>
</dbReference>
<dbReference type="PANTHER" id="PTHR24220">
    <property type="entry name" value="IMPORT ATP-BINDING PROTEIN"/>
    <property type="match status" value="1"/>
</dbReference>
<evidence type="ECO:0000313" key="2">
    <source>
        <dbReference type="EMBL" id="ANP45369.1"/>
    </source>
</evidence>
<reference evidence="2 3" key="1">
    <citation type="submission" date="2015-11" db="EMBL/GenBank/DDBJ databases">
        <title>Whole-Genome Sequence of Candidatus Oderbacter manganicum from the National Park Lower Oder Valley, Germany.</title>
        <authorList>
            <person name="Braun B."/>
            <person name="Liere K."/>
            <person name="Szewzyk U."/>
        </authorList>
    </citation>
    <scope>NUCLEOTIDE SEQUENCE [LARGE SCALE GENOMIC DNA]</scope>
    <source>
        <strain evidence="2 3">OTSz_A_272</strain>
    </source>
</reference>
<dbReference type="PROSITE" id="PS50893">
    <property type="entry name" value="ABC_TRANSPORTER_2"/>
    <property type="match status" value="1"/>
</dbReference>
<dbReference type="SUPFAM" id="SSF52540">
    <property type="entry name" value="P-loop containing nucleoside triphosphate hydrolases"/>
    <property type="match status" value="1"/>
</dbReference>
<evidence type="ECO:0000259" key="1">
    <source>
        <dbReference type="PROSITE" id="PS50893"/>
    </source>
</evidence>
<evidence type="ECO:0000313" key="3">
    <source>
        <dbReference type="Proteomes" id="UP000092498"/>
    </source>
</evidence>
<dbReference type="STRING" id="1759059.ATE48_05295"/>
<dbReference type="PANTHER" id="PTHR24220:SF470">
    <property type="entry name" value="CELL DIVISION ATP-BINDING PROTEIN FTSE"/>
    <property type="match status" value="1"/>
</dbReference>
<sequence length="246" mass="26847">MPRTRASIETDLFERGVLVRLSNVDAGYGASTVLMGIDFEARAGEVNFITGPAAAGKTTFTHLLRLALPPRSGRSVILGVDLMRARAREIADAKRRVGYVAENPVFIEQWSTFDNVAMPLRMLGQKPRDYAEDVRELVEFVGLGGAAELPVEKLSGAERRRAAIARALAAKPNLILADDPTAGMSPADGRRIVRLLSEMRRVGAGVVIASQDDTLCDVSPMWVWRIDRGRLSQPEQTEAADAEAYE</sequence>
<feature type="domain" description="ABC transporter" evidence="1">
    <location>
        <begin position="19"/>
        <end position="244"/>
    </location>
</feature>
<dbReference type="GO" id="GO:0016887">
    <property type="term" value="F:ATP hydrolysis activity"/>
    <property type="evidence" value="ECO:0007669"/>
    <property type="project" value="InterPro"/>
</dbReference>
<keyword evidence="3" id="KW-1185">Reference proteome</keyword>